<dbReference type="EMBL" id="BMCT01000005">
    <property type="protein sequence ID" value="GGF72561.1"/>
    <property type="molecule type" value="Genomic_DNA"/>
</dbReference>
<keyword evidence="6" id="KW-0119">Carbohydrate metabolism</keyword>
<accession>A0A917FFC6</accession>
<organism evidence="9 10">
    <name type="scientific">Azorhizobium oxalatiphilum</name>
    <dbReference type="NCBI Taxonomy" id="980631"/>
    <lineage>
        <taxon>Bacteria</taxon>
        <taxon>Pseudomonadati</taxon>
        <taxon>Pseudomonadota</taxon>
        <taxon>Alphaproteobacteria</taxon>
        <taxon>Hyphomicrobiales</taxon>
        <taxon>Xanthobacteraceae</taxon>
        <taxon>Azorhizobium</taxon>
    </lineage>
</organism>
<dbReference type="InterPro" id="IPR037051">
    <property type="entry name" value="4-carb_acid_sugar_kinase_N_sf"/>
</dbReference>
<evidence type="ECO:0000313" key="9">
    <source>
        <dbReference type="EMBL" id="GGF72561.1"/>
    </source>
</evidence>
<evidence type="ECO:0000259" key="7">
    <source>
        <dbReference type="Pfam" id="PF07005"/>
    </source>
</evidence>
<dbReference type="AlphaFoldDB" id="A0A917FFC6"/>
<evidence type="ECO:0000256" key="4">
    <source>
        <dbReference type="ARBA" id="ARBA00022777"/>
    </source>
</evidence>
<keyword evidence="3" id="KW-0547">Nucleotide-binding</keyword>
<dbReference type="Gene3D" id="3.40.50.10840">
    <property type="entry name" value="Putative sugar-binding, N-terminal domain"/>
    <property type="match status" value="1"/>
</dbReference>
<comment type="caution">
    <text evidence="9">The sequence shown here is derived from an EMBL/GenBank/DDBJ whole genome shotgun (WGS) entry which is preliminary data.</text>
</comment>
<dbReference type="InterPro" id="IPR010737">
    <property type="entry name" value="4-carb_acid_sugar_kinase_N"/>
</dbReference>
<dbReference type="Pfam" id="PF17042">
    <property type="entry name" value="NBD_C"/>
    <property type="match status" value="1"/>
</dbReference>
<evidence type="ECO:0000256" key="1">
    <source>
        <dbReference type="ARBA" id="ARBA00005715"/>
    </source>
</evidence>
<dbReference type="SUPFAM" id="SSF142764">
    <property type="entry name" value="YgbK-like"/>
    <property type="match status" value="1"/>
</dbReference>
<gene>
    <name evidence="9" type="ORF">GCM10007301_35460</name>
</gene>
<dbReference type="GO" id="GO:0005524">
    <property type="term" value="F:ATP binding"/>
    <property type="evidence" value="ECO:0007669"/>
    <property type="project" value="UniProtKB-KW"/>
</dbReference>
<evidence type="ECO:0000256" key="5">
    <source>
        <dbReference type="ARBA" id="ARBA00022840"/>
    </source>
</evidence>
<dbReference type="RefSeq" id="WP_188580981.1">
    <property type="nucleotide sequence ID" value="NZ_BMCT01000005.1"/>
</dbReference>
<name>A0A917FFC6_9HYPH</name>
<evidence type="ECO:0000256" key="6">
    <source>
        <dbReference type="ARBA" id="ARBA00023277"/>
    </source>
</evidence>
<protein>
    <recommendedName>
        <fullName evidence="11">Hrp-dependent type III effector protein</fullName>
    </recommendedName>
</protein>
<feature type="domain" description="Four-carbon acid sugar kinase N-terminal" evidence="7">
    <location>
        <begin position="6"/>
        <end position="125"/>
    </location>
</feature>
<feature type="domain" description="Four-carbon acid sugar kinase nucleotide binding" evidence="8">
    <location>
        <begin position="272"/>
        <end position="356"/>
    </location>
</feature>
<dbReference type="Proteomes" id="UP000606044">
    <property type="component" value="Unassembled WGS sequence"/>
</dbReference>
<keyword evidence="10" id="KW-1185">Reference proteome</keyword>
<evidence type="ECO:0000259" key="8">
    <source>
        <dbReference type="Pfam" id="PF17042"/>
    </source>
</evidence>
<dbReference type="Gene3D" id="3.40.980.20">
    <property type="entry name" value="Four-carbon acid sugar kinase, nucleotide binding domain"/>
    <property type="match status" value="1"/>
</dbReference>
<reference evidence="9" key="1">
    <citation type="journal article" date="2014" name="Int. J. Syst. Evol. Microbiol.">
        <title>Complete genome sequence of Corynebacterium casei LMG S-19264T (=DSM 44701T), isolated from a smear-ripened cheese.</title>
        <authorList>
            <consortium name="US DOE Joint Genome Institute (JGI-PGF)"/>
            <person name="Walter F."/>
            <person name="Albersmeier A."/>
            <person name="Kalinowski J."/>
            <person name="Ruckert C."/>
        </authorList>
    </citation>
    <scope>NUCLEOTIDE SEQUENCE</scope>
    <source>
        <strain evidence="9">CCM 7897</strain>
    </source>
</reference>
<evidence type="ECO:0000256" key="2">
    <source>
        <dbReference type="ARBA" id="ARBA00022679"/>
    </source>
</evidence>
<keyword evidence="2" id="KW-0808">Transferase</keyword>
<reference evidence="9" key="2">
    <citation type="submission" date="2020-09" db="EMBL/GenBank/DDBJ databases">
        <authorList>
            <person name="Sun Q."/>
            <person name="Sedlacek I."/>
        </authorList>
    </citation>
    <scope>NUCLEOTIDE SEQUENCE</scope>
    <source>
        <strain evidence="9">CCM 7897</strain>
    </source>
</reference>
<dbReference type="InterPro" id="IPR042213">
    <property type="entry name" value="NBD_C_sf"/>
</dbReference>
<dbReference type="Pfam" id="PF07005">
    <property type="entry name" value="SBD_N"/>
    <property type="match status" value="1"/>
</dbReference>
<dbReference type="InterPro" id="IPR031475">
    <property type="entry name" value="NBD_C"/>
</dbReference>
<proteinExistence type="inferred from homology"/>
<dbReference type="GO" id="GO:0016301">
    <property type="term" value="F:kinase activity"/>
    <property type="evidence" value="ECO:0007669"/>
    <property type="project" value="UniProtKB-KW"/>
</dbReference>
<keyword evidence="5" id="KW-0067">ATP-binding</keyword>
<evidence type="ECO:0000313" key="10">
    <source>
        <dbReference type="Proteomes" id="UP000606044"/>
    </source>
</evidence>
<evidence type="ECO:0008006" key="11">
    <source>
        <dbReference type="Google" id="ProtNLM"/>
    </source>
</evidence>
<evidence type="ECO:0000256" key="3">
    <source>
        <dbReference type="ARBA" id="ARBA00022741"/>
    </source>
</evidence>
<sequence>MTAVRLIADDLTGALDAAISFVAPGQHIPVYWHRPPAGAAPASLALDSGTREADGASARRALTGLVRDLPRDRNALFYAKLDSLLRGQAAAEIAGWMEALAPTRCIIAPAFPHHGRITSGGIQHLCRDGARHPVGADLTAGLAAEGHAVRLCRPGDPVPDGISLWDAETDADLAAIAAAARTCPGTTLWCGSGGLAVALAGVSGRAEVAPAQLPRPLLGLFGTDHSVTRTQLSACGDAVLALTDGGPASARTLADHMTARGVVLATLSLPDGTPRETAAARIAEEFARVLEQMTPPATLVVSGGETLRGLCLALGAERLDLYGQIEAGVPCSILRGGRFDGVHVVSKSGAFGAPSLLRRLISTCEGEEA</sequence>
<keyword evidence="4" id="KW-0418">Kinase</keyword>
<comment type="similarity">
    <text evidence="1">Belongs to the four-carbon acid sugar kinase family.</text>
</comment>